<evidence type="ECO:0008006" key="3">
    <source>
        <dbReference type="Google" id="ProtNLM"/>
    </source>
</evidence>
<name>A0ABQ6PNI3_9BACT</name>
<dbReference type="EMBL" id="BTPD01000006">
    <property type="protein sequence ID" value="GMQ29541.1"/>
    <property type="molecule type" value="Genomic_DNA"/>
</dbReference>
<accession>A0ABQ6PNI3</accession>
<keyword evidence="2" id="KW-1185">Reference proteome</keyword>
<evidence type="ECO:0000313" key="2">
    <source>
        <dbReference type="Proteomes" id="UP001338309"/>
    </source>
</evidence>
<dbReference type="PANTHER" id="PTHR12526:SF630">
    <property type="entry name" value="GLYCOSYLTRANSFERASE"/>
    <property type="match status" value="1"/>
</dbReference>
<dbReference type="RefSeq" id="WP_338224263.1">
    <property type="nucleotide sequence ID" value="NZ_BTPD01000006.1"/>
</dbReference>
<dbReference type="SUPFAM" id="SSF53756">
    <property type="entry name" value="UDP-Glycosyltransferase/glycogen phosphorylase"/>
    <property type="match status" value="1"/>
</dbReference>
<dbReference type="Gene3D" id="3.40.50.2000">
    <property type="entry name" value="Glycogen Phosphorylase B"/>
    <property type="match status" value="2"/>
</dbReference>
<organism evidence="1 2">
    <name type="scientific">Algoriphagus confluentis</name>
    <dbReference type="NCBI Taxonomy" id="1697556"/>
    <lineage>
        <taxon>Bacteria</taxon>
        <taxon>Pseudomonadati</taxon>
        <taxon>Bacteroidota</taxon>
        <taxon>Cytophagia</taxon>
        <taxon>Cytophagales</taxon>
        <taxon>Cyclobacteriaceae</taxon>
        <taxon>Algoriphagus</taxon>
    </lineage>
</organism>
<proteinExistence type="predicted"/>
<comment type="caution">
    <text evidence="1">The sequence shown here is derived from an EMBL/GenBank/DDBJ whole genome shotgun (WGS) entry which is preliminary data.</text>
</comment>
<gene>
    <name evidence="1" type="ORF">Aconfl_21840</name>
</gene>
<evidence type="ECO:0000313" key="1">
    <source>
        <dbReference type="EMBL" id="GMQ29541.1"/>
    </source>
</evidence>
<reference evidence="1 2" key="1">
    <citation type="submission" date="2023-08" db="EMBL/GenBank/DDBJ databases">
        <title>Draft genome sequence of Algoriphagus confluentis.</title>
        <authorList>
            <person name="Takatani N."/>
            <person name="Hosokawa M."/>
            <person name="Sawabe T."/>
        </authorList>
    </citation>
    <scope>NUCLEOTIDE SEQUENCE [LARGE SCALE GENOMIC DNA]</scope>
    <source>
        <strain evidence="1 2">NBRC 111222</strain>
    </source>
</reference>
<protein>
    <recommendedName>
        <fullName evidence="3">Glycosyltransferase subfamily 4-like N-terminal domain-containing protein</fullName>
    </recommendedName>
</protein>
<sequence length="405" mass="46112">MKNKRILLLTTAFPPFEFSEGIVNAKLVLALKSRGHDVQVISRSATIAYAHSWSESWLPIQSQTHYPAQNEVNKLALLLQTLQGLLRYGYPVEGIRWGLQAEKLAAKLHQEKPFDLILSRMPSLFPHLLGEKLASAWKIPLISNWNDPTDDIRPLGHQVSRFQAWLMKRISRKVFQSANVNTFPSQELMEHFLLTNLKGLQSRVEIIPHIGFKPQFTLDYSKGKVVKIAHAGNMLSNINLDLLLAAFHNIAQRGLDFEFHVFGIVQDQLREKLDQLGLKEKIIIQTPLGYSEMVKKLVDYDYLLLLEAQYPKGILMLSKLSDYASLRKPIIAVAPKIGVTASYLEGEPGFYLMDNTNQEEIERGLETLIRKFPEIDSPSPSNRLWEAVNPEAIADRYESLFESLE</sequence>
<dbReference type="Proteomes" id="UP001338309">
    <property type="component" value="Unassembled WGS sequence"/>
</dbReference>
<dbReference type="PANTHER" id="PTHR12526">
    <property type="entry name" value="GLYCOSYLTRANSFERASE"/>
    <property type="match status" value="1"/>
</dbReference>